<dbReference type="AlphaFoldDB" id="A4TWX7"/>
<proteinExistence type="predicted"/>
<dbReference type="InterPro" id="IPR036736">
    <property type="entry name" value="ACP-like_sf"/>
</dbReference>
<dbReference type="RefSeq" id="WP_106002064.1">
    <property type="nucleotide sequence ID" value="NZ_CP027527.1"/>
</dbReference>
<organism evidence="2">
    <name type="scientific">Magnetospirillum gryphiswaldense</name>
    <dbReference type="NCBI Taxonomy" id="55518"/>
    <lineage>
        <taxon>Bacteria</taxon>
        <taxon>Pseudomonadati</taxon>
        <taxon>Pseudomonadota</taxon>
        <taxon>Alphaproteobacteria</taxon>
        <taxon>Rhodospirillales</taxon>
        <taxon>Rhodospirillaceae</taxon>
        <taxon>Magnetospirillum</taxon>
    </lineage>
</organism>
<gene>
    <name evidence="2" type="ORF">MGR_3699</name>
</gene>
<dbReference type="Pfam" id="PF00550">
    <property type="entry name" value="PP-binding"/>
    <property type="match status" value="1"/>
</dbReference>
<protein>
    <submittedName>
        <fullName evidence="2">Acyl-carrier protein</fullName>
    </submittedName>
</protein>
<reference evidence="2" key="1">
    <citation type="journal article" date="2007" name="J. Bacteriol.">
        <title>Comparative genome analysis of four magnetotactic bacteria reveals a complex set of group-specific genes implicated in magnetosome biomineralization and function.</title>
        <authorList>
            <person name="Richter M."/>
            <person name="Kube M."/>
            <person name="Bazylinski D.A."/>
            <person name="Lombardot T."/>
            <person name="Gloeckner F.O."/>
            <person name="Reinhardt R."/>
            <person name="Schueler D."/>
        </authorList>
    </citation>
    <scope>NUCLEOTIDE SEQUENCE</scope>
    <source>
        <strain evidence="2">MSR-1</strain>
    </source>
</reference>
<feature type="domain" description="Carrier" evidence="1">
    <location>
        <begin position="15"/>
        <end position="73"/>
    </location>
</feature>
<name>A4TWX7_9PROT</name>
<dbReference type="NCBIfam" id="NF005502">
    <property type="entry name" value="PRK07117.1"/>
    <property type="match status" value="1"/>
</dbReference>
<dbReference type="Gene3D" id="1.10.1200.10">
    <property type="entry name" value="ACP-like"/>
    <property type="match status" value="1"/>
</dbReference>
<dbReference type="EMBL" id="CU459003">
    <property type="protein sequence ID" value="CAM75134.1"/>
    <property type="molecule type" value="Genomic_DNA"/>
</dbReference>
<dbReference type="InterPro" id="IPR009081">
    <property type="entry name" value="PP-bd_ACP"/>
</dbReference>
<dbReference type="SUPFAM" id="SSF47336">
    <property type="entry name" value="ACP-like"/>
    <property type="match status" value="1"/>
</dbReference>
<accession>A4TWX7</accession>
<evidence type="ECO:0000313" key="2">
    <source>
        <dbReference type="EMBL" id="CAM75134.1"/>
    </source>
</evidence>
<evidence type="ECO:0000259" key="1">
    <source>
        <dbReference type="Pfam" id="PF00550"/>
    </source>
</evidence>
<sequence>MESDYILSILIGQIREVVPELVDHDIGDADSMAALGVDSVERSEILMNTLEILGLDLPMVQLHGPRNLGELALLLKAKCASA</sequence>